<gene>
    <name evidence="5" type="ORF">FALBO_9907</name>
</gene>
<feature type="compositionally biased region" description="Polar residues" evidence="3">
    <location>
        <begin position="68"/>
        <end position="88"/>
    </location>
</feature>
<evidence type="ECO:0000313" key="5">
    <source>
        <dbReference type="EMBL" id="KAF4463267.1"/>
    </source>
</evidence>
<dbReference type="GO" id="GO:0003677">
    <property type="term" value="F:DNA binding"/>
    <property type="evidence" value="ECO:0007669"/>
    <property type="project" value="InterPro"/>
</dbReference>
<dbReference type="SMART" id="SM00066">
    <property type="entry name" value="GAL4"/>
    <property type="match status" value="1"/>
</dbReference>
<dbReference type="PANTHER" id="PTHR31668:SF20">
    <property type="entry name" value="ZN(II)2CYS6 TRANSCRIPTION FACTOR (EUROFUNG)"/>
    <property type="match status" value="1"/>
</dbReference>
<dbReference type="CDD" id="cd12148">
    <property type="entry name" value="fungal_TF_MHR"/>
    <property type="match status" value="1"/>
</dbReference>
<organism evidence="5 6">
    <name type="scientific">Fusarium albosuccineum</name>
    <dbReference type="NCBI Taxonomy" id="1237068"/>
    <lineage>
        <taxon>Eukaryota</taxon>
        <taxon>Fungi</taxon>
        <taxon>Dikarya</taxon>
        <taxon>Ascomycota</taxon>
        <taxon>Pezizomycotina</taxon>
        <taxon>Sordariomycetes</taxon>
        <taxon>Hypocreomycetidae</taxon>
        <taxon>Hypocreales</taxon>
        <taxon>Nectriaceae</taxon>
        <taxon>Fusarium</taxon>
        <taxon>Fusarium decemcellulare species complex</taxon>
    </lineage>
</organism>
<dbReference type="CDD" id="cd00067">
    <property type="entry name" value="GAL4"/>
    <property type="match status" value="1"/>
</dbReference>
<dbReference type="GO" id="GO:0006351">
    <property type="term" value="P:DNA-templated transcription"/>
    <property type="evidence" value="ECO:0007669"/>
    <property type="project" value="InterPro"/>
</dbReference>
<dbReference type="AlphaFoldDB" id="A0A8H4L5E6"/>
<comment type="caution">
    <text evidence="5">The sequence shown here is derived from an EMBL/GenBank/DDBJ whole genome shotgun (WGS) entry which is preliminary data.</text>
</comment>
<dbReference type="Proteomes" id="UP000554235">
    <property type="component" value="Unassembled WGS sequence"/>
</dbReference>
<keyword evidence="2" id="KW-0539">Nucleus</keyword>
<feature type="domain" description="Zn(2)-C6 fungal-type" evidence="4">
    <location>
        <begin position="19"/>
        <end position="48"/>
    </location>
</feature>
<dbReference type="SUPFAM" id="SSF57701">
    <property type="entry name" value="Zn2/Cys6 DNA-binding domain"/>
    <property type="match status" value="1"/>
</dbReference>
<keyword evidence="1" id="KW-0479">Metal-binding</keyword>
<dbReference type="InterPro" id="IPR007219">
    <property type="entry name" value="XnlR_reg_dom"/>
</dbReference>
<feature type="compositionally biased region" description="Basic residues" evidence="3">
    <location>
        <begin position="55"/>
        <end position="65"/>
    </location>
</feature>
<dbReference type="EMBL" id="JAADYS010001397">
    <property type="protein sequence ID" value="KAF4463267.1"/>
    <property type="molecule type" value="Genomic_DNA"/>
</dbReference>
<sequence length="522" mass="58514">MSYQTNPRRPKRPPKVRQACDACHLRKTRCDGCKPCTNCLNSTANCTYLAVHKKTGPKRGTRHGQRPLQRQQVPSTWQRPYYSYTSPSDGGLSNLATTPQGEIAPEGPAAEELGDGFEPSPQVTAEVVRWCLDAYFKHKYPLTPILNRQQMEQSLQNLPNSPEQYGLMTALCAVISLSPEIFSTPASPPEIAIPPADFLISETIHSRRHYNLVENQSLTHVQTSFFLYAAFFCMDKDNAAWYYLRESITILQSLRLHEEATYTDIGDPSFAKYARRMFWVLFITERGYALQRNRPITLQNTLNLPVVDPLSADAEILLGFLDLISLFRHFDADFIGTWNSATLSTATDPEHLSKLQGLLKHTLPSISSHTLVQQADLLVSRQWLKVIVWKLCVSKTLLSIADSEDSMSLLYPAAVARDVVSELQLVPTQAFEANGIGILEKVFDVACSLADLLSLVPVDRRQSAMNVGPVDTLMEMVRIVGSTFGGSFRYLDMLADKANRCLLMNVDRSLPPPVEEYLDEEP</sequence>
<evidence type="ECO:0000256" key="3">
    <source>
        <dbReference type="SAM" id="MobiDB-lite"/>
    </source>
</evidence>
<evidence type="ECO:0000259" key="4">
    <source>
        <dbReference type="PROSITE" id="PS50048"/>
    </source>
</evidence>
<dbReference type="Gene3D" id="4.10.240.10">
    <property type="entry name" value="Zn(2)-C6 fungal-type DNA-binding domain"/>
    <property type="match status" value="1"/>
</dbReference>
<reference evidence="5 6" key="1">
    <citation type="submission" date="2020-01" db="EMBL/GenBank/DDBJ databases">
        <title>Identification and distribution of gene clusters putatively required for synthesis of sphingolipid metabolism inhibitors in phylogenetically diverse species of the filamentous fungus Fusarium.</title>
        <authorList>
            <person name="Kim H.-S."/>
            <person name="Busman M."/>
            <person name="Brown D.W."/>
            <person name="Divon H."/>
            <person name="Uhlig S."/>
            <person name="Proctor R.H."/>
        </authorList>
    </citation>
    <scope>NUCLEOTIDE SEQUENCE [LARGE SCALE GENOMIC DNA]</scope>
    <source>
        <strain evidence="5 6">NRRL 20459</strain>
    </source>
</reference>
<name>A0A8H4L5E6_9HYPO</name>
<dbReference type="PROSITE" id="PS50048">
    <property type="entry name" value="ZN2_CY6_FUNGAL_2"/>
    <property type="match status" value="1"/>
</dbReference>
<dbReference type="Pfam" id="PF04082">
    <property type="entry name" value="Fungal_trans"/>
    <property type="match status" value="1"/>
</dbReference>
<dbReference type="OrthoDB" id="271595at2759"/>
<protein>
    <submittedName>
        <fullName evidence="5">Sucrose utilization suc1</fullName>
    </submittedName>
</protein>
<dbReference type="SMART" id="SM00906">
    <property type="entry name" value="Fungal_trans"/>
    <property type="match status" value="1"/>
</dbReference>
<evidence type="ECO:0000256" key="2">
    <source>
        <dbReference type="ARBA" id="ARBA00023242"/>
    </source>
</evidence>
<dbReference type="InterPro" id="IPR001138">
    <property type="entry name" value="Zn2Cys6_DnaBD"/>
</dbReference>
<evidence type="ECO:0000313" key="6">
    <source>
        <dbReference type="Proteomes" id="UP000554235"/>
    </source>
</evidence>
<dbReference type="Pfam" id="PF00172">
    <property type="entry name" value="Zn_clus"/>
    <property type="match status" value="1"/>
</dbReference>
<dbReference type="GO" id="GO:0008270">
    <property type="term" value="F:zinc ion binding"/>
    <property type="evidence" value="ECO:0007669"/>
    <property type="project" value="InterPro"/>
</dbReference>
<evidence type="ECO:0000256" key="1">
    <source>
        <dbReference type="ARBA" id="ARBA00022723"/>
    </source>
</evidence>
<keyword evidence="6" id="KW-1185">Reference proteome</keyword>
<dbReference type="InterPro" id="IPR036864">
    <property type="entry name" value="Zn2-C6_fun-type_DNA-bd_sf"/>
</dbReference>
<dbReference type="PANTHER" id="PTHR31668">
    <property type="entry name" value="GLUCOSE TRANSPORT TRANSCRIPTION REGULATOR RGT1-RELATED-RELATED"/>
    <property type="match status" value="1"/>
</dbReference>
<dbReference type="GO" id="GO:0000981">
    <property type="term" value="F:DNA-binding transcription factor activity, RNA polymerase II-specific"/>
    <property type="evidence" value="ECO:0007669"/>
    <property type="project" value="InterPro"/>
</dbReference>
<feature type="compositionally biased region" description="Low complexity" evidence="3">
    <location>
        <begin position="99"/>
        <end position="111"/>
    </location>
</feature>
<dbReference type="InterPro" id="IPR050797">
    <property type="entry name" value="Carb_Metab_Trans_Reg"/>
</dbReference>
<proteinExistence type="predicted"/>
<dbReference type="PROSITE" id="PS00463">
    <property type="entry name" value="ZN2_CY6_FUNGAL_1"/>
    <property type="match status" value="1"/>
</dbReference>
<feature type="region of interest" description="Disordered" evidence="3">
    <location>
        <begin position="55"/>
        <end position="118"/>
    </location>
</feature>
<accession>A0A8H4L5E6</accession>